<comment type="caution">
    <text evidence="1">The sequence shown here is derived from an EMBL/GenBank/DDBJ whole genome shotgun (WGS) entry which is preliminary data.</text>
</comment>
<dbReference type="InterPro" id="IPR004194">
    <property type="entry name" value="Restrct_endonuc_II_BamHI"/>
</dbReference>
<dbReference type="EMBL" id="JBHMAA010000005">
    <property type="protein sequence ID" value="MFB9947872.1"/>
    <property type="molecule type" value="Genomic_DNA"/>
</dbReference>
<sequence length="223" mass="24151">MKIVETVMLLNRGSFAASGAWTTIRSNVHSAIAQAEWPVGSGAFTIYPESGKKSGHGNGVVPIKAKPMKLLQEDGWTLEYPWEVTTKTAVTTRGRAKGTRPGDIDAARQFDEGLVVVEWETGNVSSSHRAINKMALGLVAKKCVAGVLIIPNMKLARYLTDRIGNIEEIRPYIPLWENLSVAEGVLELVVIEQDGESTDSPRIPKGKDGRAQEAMLAALIAKS</sequence>
<dbReference type="SUPFAM" id="SSF52980">
    <property type="entry name" value="Restriction endonuclease-like"/>
    <property type="match status" value="1"/>
</dbReference>
<organism evidence="1 2">
    <name type="scientific">Rhizobium puerariae</name>
    <dbReference type="NCBI Taxonomy" id="1585791"/>
    <lineage>
        <taxon>Bacteria</taxon>
        <taxon>Pseudomonadati</taxon>
        <taxon>Pseudomonadota</taxon>
        <taxon>Alphaproteobacteria</taxon>
        <taxon>Hyphomicrobiales</taxon>
        <taxon>Rhizobiaceae</taxon>
        <taxon>Rhizobium/Agrobacterium group</taxon>
        <taxon>Rhizobium</taxon>
    </lineage>
</organism>
<evidence type="ECO:0000313" key="1">
    <source>
        <dbReference type="EMBL" id="MFB9947872.1"/>
    </source>
</evidence>
<name>A0ABV6ADC6_9HYPH</name>
<dbReference type="Gene3D" id="3.40.91.20">
    <property type="match status" value="1"/>
</dbReference>
<dbReference type="RefSeq" id="WP_377256212.1">
    <property type="nucleotide sequence ID" value="NZ_JBHMAA010000005.1"/>
</dbReference>
<dbReference type="Proteomes" id="UP001589692">
    <property type="component" value="Unassembled WGS sequence"/>
</dbReference>
<evidence type="ECO:0008006" key="3">
    <source>
        <dbReference type="Google" id="ProtNLM"/>
    </source>
</evidence>
<dbReference type="Pfam" id="PF02923">
    <property type="entry name" value="BamHI"/>
    <property type="match status" value="1"/>
</dbReference>
<reference evidence="1 2" key="1">
    <citation type="submission" date="2024-09" db="EMBL/GenBank/DDBJ databases">
        <authorList>
            <person name="Sun Q."/>
            <person name="Mori K."/>
        </authorList>
    </citation>
    <scope>NUCLEOTIDE SEQUENCE [LARGE SCALE GENOMIC DNA]</scope>
    <source>
        <strain evidence="1 2">TBRC 4938</strain>
    </source>
</reference>
<gene>
    <name evidence="1" type="ORF">ACFFP0_03380</name>
</gene>
<accession>A0ABV6ADC6</accession>
<dbReference type="InterPro" id="IPR011338">
    <property type="entry name" value="BamHI/BglII/BstY"/>
</dbReference>
<evidence type="ECO:0000313" key="2">
    <source>
        <dbReference type="Proteomes" id="UP001589692"/>
    </source>
</evidence>
<protein>
    <recommendedName>
        <fullName evidence="3">Restriction endonuclease</fullName>
    </recommendedName>
</protein>
<dbReference type="InterPro" id="IPR011335">
    <property type="entry name" value="Restrct_endonuc-II-like"/>
</dbReference>
<proteinExistence type="predicted"/>
<dbReference type="CDD" id="cd00942">
    <property type="entry name" value="BamHI-like"/>
    <property type="match status" value="1"/>
</dbReference>
<keyword evidence="2" id="KW-1185">Reference proteome</keyword>